<gene>
    <name evidence="2" type="ORF">UCREL1_1988</name>
</gene>
<feature type="transmembrane region" description="Helical" evidence="1">
    <location>
        <begin position="32"/>
        <end position="54"/>
    </location>
</feature>
<name>M7SWJ0_EUTLA</name>
<evidence type="ECO:0000256" key="1">
    <source>
        <dbReference type="SAM" id="Phobius"/>
    </source>
</evidence>
<sequence>MVPTVIPIPTLTPIRHHSVTLDAPIDRTVTSILSLLVEVVCTIMTITTTTVIVMTMTMITNMITTTLTPRTISTHKPNSVTYRNIARTPSYLYNAEKPVLLR</sequence>
<dbReference type="HOGENOM" id="CLU_2277486_0_0_1"/>
<evidence type="ECO:0000313" key="2">
    <source>
        <dbReference type="EMBL" id="EMR70969.1"/>
    </source>
</evidence>
<keyword evidence="1" id="KW-0812">Transmembrane</keyword>
<organism evidence="2 3">
    <name type="scientific">Eutypa lata (strain UCR-EL1)</name>
    <name type="common">Grapevine dieback disease fungus</name>
    <name type="synonym">Eutypa armeniacae</name>
    <dbReference type="NCBI Taxonomy" id="1287681"/>
    <lineage>
        <taxon>Eukaryota</taxon>
        <taxon>Fungi</taxon>
        <taxon>Dikarya</taxon>
        <taxon>Ascomycota</taxon>
        <taxon>Pezizomycotina</taxon>
        <taxon>Sordariomycetes</taxon>
        <taxon>Xylariomycetidae</taxon>
        <taxon>Xylariales</taxon>
        <taxon>Diatrypaceae</taxon>
        <taxon>Eutypa</taxon>
    </lineage>
</organism>
<dbReference type="AlphaFoldDB" id="M7SWJ0"/>
<dbReference type="EMBL" id="KB705736">
    <property type="protein sequence ID" value="EMR70969.1"/>
    <property type="molecule type" value="Genomic_DNA"/>
</dbReference>
<evidence type="ECO:0000313" key="3">
    <source>
        <dbReference type="Proteomes" id="UP000012174"/>
    </source>
</evidence>
<proteinExistence type="predicted"/>
<accession>M7SWJ0</accession>
<protein>
    <submittedName>
        <fullName evidence="2">Uncharacterized protein</fullName>
    </submittedName>
</protein>
<keyword evidence="1" id="KW-0472">Membrane</keyword>
<dbReference type="Proteomes" id="UP000012174">
    <property type="component" value="Unassembled WGS sequence"/>
</dbReference>
<dbReference type="KEGG" id="ela:UCREL1_1988"/>
<reference evidence="3" key="1">
    <citation type="journal article" date="2013" name="Genome Announc.">
        <title>Draft genome sequence of the grapevine dieback fungus Eutypa lata UCR-EL1.</title>
        <authorList>
            <person name="Blanco-Ulate B."/>
            <person name="Rolshausen P.E."/>
            <person name="Cantu D."/>
        </authorList>
    </citation>
    <scope>NUCLEOTIDE SEQUENCE [LARGE SCALE GENOMIC DNA]</scope>
    <source>
        <strain evidence="3">UCR-EL1</strain>
    </source>
</reference>
<keyword evidence="3" id="KW-1185">Reference proteome</keyword>
<keyword evidence="1" id="KW-1133">Transmembrane helix</keyword>